<proteinExistence type="predicted"/>
<evidence type="ECO:0000313" key="2">
    <source>
        <dbReference type="Proteomes" id="UP001638806"/>
    </source>
</evidence>
<dbReference type="Proteomes" id="UP001638806">
    <property type="component" value="Unassembled WGS sequence"/>
</dbReference>
<name>A0ACC4E3E8_PURLI</name>
<accession>A0ACC4E3E8</accession>
<dbReference type="EMBL" id="JBGNUJ010000003">
    <property type="protein sequence ID" value="KAL3962171.1"/>
    <property type="molecule type" value="Genomic_DNA"/>
</dbReference>
<sequence>MSTGAAAVQTPVHHSKPSSLVPRVTIHASRTESTCASGRAFAISSARRRTQPSGRTAQVSVERKQTEASRQKQTGSLTVSHTSLRA</sequence>
<keyword evidence="2" id="KW-1185">Reference proteome</keyword>
<evidence type="ECO:0000313" key="1">
    <source>
        <dbReference type="EMBL" id="KAL3962171.1"/>
    </source>
</evidence>
<comment type="caution">
    <text evidence="1">The sequence shown here is derived from an EMBL/GenBank/DDBJ whole genome shotgun (WGS) entry which is preliminary data.</text>
</comment>
<gene>
    <name evidence="1" type="ORF">ACCO45_003694</name>
</gene>
<protein>
    <submittedName>
        <fullName evidence="1">Uncharacterized protein</fullName>
    </submittedName>
</protein>
<reference evidence="1" key="1">
    <citation type="submission" date="2024-12" db="EMBL/GenBank/DDBJ databases">
        <title>Comparative genomics and development of molecular markers within Purpureocillium lilacinum and among Purpureocillium species.</title>
        <authorList>
            <person name="Yeh Z.-Y."/>
            <person name="Ni N.-T."/>
            <person name="Lo P.-H."/>
            <person name="Mushyakhwo K."/>
            <person name="Lin C.-F."/>
            <person name="Nai Y.-S."/>
        </authorList>
    </citation>
    <scope>NUCLEOTIDE SEQUENCE</scope>
    <source>
        <strain evidence="1">NCHU-NPUST-175</strain>
    </source>
</reference>
<organism evidence="1 2">
    <name type="scientific">Purpureocillium lilacinum</name>
    <name type="common">Paecilomyces lilacinus</name>
    <dbReference type="NCBI Taxonomy" id="33203"/>
    <lineage>
        <taxon>Eukaryota</taxon>
        <taxon>Fungi</taxon>
        <taxon>Dikarya</taxon>
        <taxon>Ascomycota</taxon>
        <taxon>Pezizomycotina</taxon>
        <taxon>Sordariomycetes</taxon>
        <taxon>Hypocreomycetidae</taxon>
        <taxon>Hypocreales</taxon>
        <taxon>Ophiocordycipitaceae</taxon>
        <taxon>Purpureocillium</taxon>
    </lineage>
</organism>